<proteinExistence type="predicted"/>
<dbReference type="GO" id="GO:0000166">
    <property type="term" value="F:nucleotide binding"/>
    <property type="evidence" value="ECO:0007669"/>
    <property type="project" value="UniProtKB-KW"/>
</dbReference>
<dbReference type="Gene3D" id="3.50.50.60">
    <property type="entry name" value="FAD/NAD(P)-binding domain"/>
    <property type="match status" value="1"/>
</dbReference>
<organism evidence="3 4">
    <name type="scientific">Luteimonas viscosa</name>
    <dbReference type="NCBI Taxonomy" id="1132694"/>
    <lineage>
        <taxon>Bacteria</taxon>
        <taxon>Pseudomonadati</taxon>
        <taxon>Pseudomonadota</taxon>
        <taxon>Gammaproteobacteria</taxon>
        <taxon>Lysobacterales</taxon>
        <taxon>Lysobacteraceae</taxon>
        <taxon>Luteimonas</taxon>
    </lineage>
</organism>
<accession>A0A5D4XGC8</accession>
<evidence type="ECO:0000256" key="2">
    <source>
        <dbReference type="PIRSR" id="PIRSR011396-2"/>
    </source>
</evidence>
<dbReference type="PANTHER" id="PTHR43747">
    <property type="entry name" value="FAD-BINDING PROTEIN"/>
    <property type="match status" value="1"/>
</dbReference>
<feature type="active site" evidence="1">
    <location>
        <position position="79"/>
    </location>
</feature>
<dbReference type="Pfam" id="PF04820">
    <property type="entry name" value="Trp_halogenase"/>
    <property type="match status" value="1"/>
</dbReference>
<feature type="binding site" evidence="2">
    <location>
        <position position="79"/>
    </location>
    <ligand>
        <name>7-chloro-L-tryptophan</name>
        <dbReference type="ChEBI" id="CHEBI:58713"/>
    </ligand>
</feature>
<dbReference type="EMBL" id="VTFT01000002">
    <property type="protein sequence ID" value="TYT23667.1"/>
    <property type="molecule type" value="Genomic_DNA"/>
</dbReference>
<dbReference type="InterPro" id="IPR036188">
    <property type="entry name" value="FAD/NAD-bd_sf"/>
</dbReference>
<reference evidence="3 4" key="1">
    <citation type="submission" date="2019-08" db="EMBL/GenBank/DDBJ databases">
        <title>Luteimonas viscosus sp. nov., isolated from soil of a sunflower field.</title>
        <authorList>
            <person name="Jianli Z."/>
            <person name="Ying Z."/>
        </authorList>
    </citation>
    <scope>NUCLEOTIDE SEQUENCE [LARGE SCALE GENOMIC DNA]</scope>
    <source>
        <strain evidence="3 4">XBU10</strain>
    </source>
</reference>
<protein>
    <submittedName>
        <fullName evidence="3">Tryptophan 7-halogenase</fullName>
    </submittedName>
</protein>
<dbReference type="SUPFAM" id="SSF51905">
    <property type="entry name" value="FAD/NAD(P)-binding domain"/>
    <property type="match status" value="1"/>
</dbReference>
<gene>
    <name evidence="3" type="ORF">FZO89_15660</name>
</gene>
<dbReference type="GO" id="GO:0004497">
    <property type="term" value="F:monooxygenase activity"/>
    <property type="evidence" value="ECO:0007669"/>
    <property type="project" value="InterPro"/>
</dbReference>
<name>A0A5D4XGC8_9GAMM</name>
<comment type="caution">
    <text evidence="3">The sequence shown here is derived from an EMBL/GenBank/DDBJ whole genome shotgun (WGS) entry which is preliminary data.</text>
</comment>
<evidence type="ECO:0000256" key="1">
    <source>
        <dbReference type="PIRSR" id="PIRSR011396-1"/>
    </source>
</evidence>
<feature type="binding site" evidence="2">
    <location>
        <position position="189"/>
    </location>
    <ligand>
        <name>FAD</name>
        <dbReference type="ChEBI" id="CHEBI:57692"/>
    </ligand>
</feature>
<dbReference type="PIRSF" id="PIRSF011396">
    <property type="entry name" value="Trp_halogenase"/>
    <property type="match status" value="1"/>
</dbReference>
<keyword evidence="4" id="KW-1185">Reference proteome</keyword>
<feature type="binding site" evidence="2">
    <location>
        <position position="346"/>
    </location>
    <ligand>
        <name>L-tryptophan</name>
        <dbReference type="ChEBI" id="CHEBI:57912"/>
    </ligand>
</feature>
<dbReference type="InterPro" id="IPR006905">
    <property type="entry name" value="Flavin_halogenase"/>
</dbReference>
<dbReference type="RefSeq" id="WP_149104363.1">
    <property type="nucleotide sequence ID" value="NZ_VTFT01000002.1"/>
</dbReference>
<evidence type="ECO:0000313" key="3">
    <source>
        <dbReference type="EMBL" id="TYT23667.1"/>
    </source>
</evidence>
<dbReference type="OrthoDB" id="462203at2"/>
<dbReference type="PANTHER" id="PTHR43747:SF4">
    <property type="entry name" value="FLAVIN-DEPENDENT TRYPTOPHAN HALOGENASE"/>
    <property type="match status" value="1"/>
</dbReference>
<dbReference type="InterPro" id="IPR033856">
    <property type="entry name" value="Trp_halogen"/>
</dbReference>
<keyword evidence="2" id="KW-0285">Flavoprotein</keyword>
<dbReference type="Proteomes" id="UP000324973">
    <property type="component" value="Unassembled WGS sequence"/>
</dbReference>
<evidence type="ECO:0000313" key="4">
    <source>
        <dbReference type="Proteomes" id="UP000324973"/>
    </source>
</evidence>
<feature type="binding site" evidence="2">
    <location>
        <position position="350"/>
    </location>
    <ligand>
        <name>FAD</name>
        <dbReference type="ChEBI" id="CHEBI:57692"/>
    </ligand>
</feature>
<dbReference type="FunFam" id="3.50.50.60:FF:000280">
    <property type="entry name" value="Tryptophan halogenase"/>
    <property type="match status" value="1"/>
</dbReference>
<keyword evidence="2" id="KW-0547">Nucleotide-binding</keyword>
<sequence length="519" mass="57336">MSASAVRDIVVVGGGTAGWMAAAAFVRVLGESCSVRLVESEAIGTVGVGEATVPHIKAFNNLLQIDEADFVRNTQGTFKLGIQFVDWLREGTTYVHGFGTEIGRNLGLLPFHHYWTKAYQRGRARSIGCYSLNTLAAERGRFMVSADDAPAGSPLSNIAYAYHFDAALYARYLRAYAERRGARRTEGLVREVLLDSGSGHVTALRLESGEEIGGDLFIDCSGFRGLLIGEALGTSYEDFSHWLPCDRAWAVPSGNVGSPTPYTRSTARAAGWQWRIPLQNRTGNGYVYCSRHVSDDEAAATLLANLDGPALGDPRPLRFNTGRRSSCWQRNVIALGLSSGFMEPLESTSIHLIQSGISKLLEMFPREGFNPVLARKYNARLAFEFDRIRDFLVLHYYANRRDEPFWKECRHIAITPELREKLELFQDSGQVYRNGEEMFGDVSWIEVMLGQGVMPAGYHPLVDLVPEADVFRFVEGVGKTISNCVDVMPTHQQFIDRFCLAPADSRTRTGAAGSAAVRP</sequence>
<feature type="binding site" evidence="2">
    <location>
        <position position="337"/>
    </location>
    <ligand>
        <name>FAD</name>
        <dbReference type="ChEBI" id="CHEBI:57692"/>
    </ligand>
</feature>
<dbReference type="AlphaFoldDB" id="A0A5D4XGC8"/>
<feature type="binding site" evidence="2">
    <location>
        <begin position="14"/>
        <end position="17"/>
    </location>
    <ligand>
        <name>FAD</name>
        <dbReference type="ChEBI" id="CHEBI:57692"/>
    </ligand>
</feature>
<dbReference type="InterPro" id="IPR050816">
    <property type="entry name" value="Flavin-dep_Halogenase_NPB"/>
</dbReference>
<keyword evidence="2" id="KW-0274">FAD</keyword>